<comment type="caution">
    <text evidence="1">The sequence shown here is derived from an EMBL/GenBank/DDBJ whole genome shotgun (WGS) entry which is preliminary data.</text>
</comment>
<name>A0A3M0J722_HIRRU</name>
<dbReference type="Proteomes" id="UP000269221">
    <property type="component" value="Unassembled WGS sequence"/>
</dbReference>
<sequence>MEEVTGSVSSLEMRKSNEAVERLFRSVTFLTPLALNQAMSLVCSLCSEFRAAAMNRIHSKSGGARQTDCSQDVPKTPWLPGFSEHAVNFEANILCSSQGIWKLTL</sequence>
<dbReference type="EMBL" id="QRBI01000172">
    <property type="protein sequence ID" value="RMB96685.1"/>
    <property type="molecule type" value="Genomic_DNA"/>
</dbReference>
<keyword evidence="2" id="KW-1185">Reference proteome</keyword>
<gene>
    <name evidence="1" type="ORF">DUI87_26750</name>
</gene>
<dbReference type="AlphaFoldDB" id="A0A3M0J722"/>
<evidence type="ECO:0000313" key="2">
    <source>
        <dbReference type="Proteomes" id="UP000269221"/>
    </source>
</evidence>
<protein>
    <submittedName>
        <fullName evidence="1">Uncharacterized protein</fullName>
    </submittedName>
</protein>
<evidence type="ECO:0000313" key="1">
    <source>
        <dbReference type="EMBL" id="RMB96685.1"/>
    </source>
</evidence>
<reference evidence="1 2" key="1">
    <citation type="submission" date="2018-07" db="EMBL/GenBank/DDBJ databases">
        <title>A high quality draft genome assembly of the barn swallow (H. rustica rustica).</title>
        <authorList>
            <person name="Formenti G."/>
            <person name="Chiara M."/>
            <person name="Poveda L."/>
            <person name="Francoijs K.-J."/>
            <person name="Bonisoli-Alquati A."/>
            <person name="Canova L."/>
            <person name="Gianfranceschi L."/>
            <person name="Horner D.S."/>
            <person name="Saino N."/>
        </authorList>
    </citation>
    <scope>NUCLEOTIDE SEQUENCE [LARGE SCALE GENOMIC DNA]</scope>
    <source>
        <strain evidence="1">Chelidonia</strain>
        <tissue evidence="1">Blood</tissue>
    </source>
</reference>
<accession>A0A3M0J722</accession>
<organism evidence="1 2">
    <name type="scientific">Hirundo rustica rustica</name>
    <dbReference type="NCBI Taxonomy" id="333673"/>
    <lineage>
        <taxon>Eukaryota</taxon>
        <taxon>Metazoa</taxon>
        <taxon>Chordata</taxon>
        <taxon>Craniata</taxon>
        <taxon>Vertebrata</taxon>
        <taxon>Euteleostomi</taxon>
        <taxon>Archelosauria</taxon>
        <taxon>Archosauria</taxon>
        <taxon>Dinosauria</taxon>
        <taxon>Saurischia</taxon>
        <taxon>Theropoda</taxon>
        <taxon>Coelurosauria</taxon>
        <taxon>Aves</taxon>
        <taxon>Neognathae</taxon>
        <taxon>Neoaves</taxon>
        <taxon>Telluraves</taxon>
        <taxon>Australaves</taxon>
        <taxon>Passeriformes</taxon>
        <taxon>Sylvioidea</taxon>
        <taxon>Hirundinidae</taxon>
        <taxon>Hirundo</taxon>
    </lineage>
</organism>
<proteinExistence type="predicted"/>